<proteinExistence type="predicted"/>
<reference evidence="3 4" key="1">
    <citation type="submission" date="2016-11" db="EMBL/GenBank/DDBJ databases">
        <authorList>
            <person name="Varghese N."/>
            <person name="Submissions S."/>
        </authorList>
    </citation>
    <scope>NUCLEOTIDE SEQUENCE [LARGE SCALE GENOMIC DNA]</scope>
    <source>
        <strain evidence="3 4">CGMCC 1.12174</strain>
        <strain evidence="2 5">DSM 26351</strain>
    </source>
</reference>
<keyword evidence="5" id="KW-1185">Reference proteome</keyword>
<organism evidence="3 4">
    <name type="scientific">Flagellimonas taeanensis</name>
    <dbReference type="NCBI Taxonomy" id="1005926"/>
    <lineage>
        <taxon>Bacteria</taxon>
        <taxon>Pseudomonadati</taxon>
        <taxon>Bacteroidota</taxon>
        <taxon>Flavobacteriia</taxon>
        <taxon>Flavobacteriales</taxon>
        <taxon>Flavobacteriaceae</taxon>
        <taxon>Flagellimonas</taxon>
    </lineage>
</organism>
<evidence type="ECO:0000313" key="3">
    <source>
        <dbReference type="EMBL" id="SHL23414.1"/>
    </source>
</evidence>
<dbReference type="EMBL" id="FOKU01000006">
    <property type="protein sequence ID" value="SFC12994.1"/>
    <property type="molecule type" value="Genomic_DNA"/>
</dbReference>
<protein>
    <submittedName>
        <fullName evidence="3">Uncharacterized protein</fullName>
    </submittedName>
</protein>
<evidence type="ECO:0000313" key="4">
    <source>
        <dbReference type="Proteomes" id="UP000184031"/>
    </source>
</evidence>
<evidence type="ECO:0000256" key="1">
    <source>
        <dbReference type="SAM" id="MobiDB-lite"/>
    </source>
</evidence>
<dbReference type="Proteomes" id="UP000184031">
    <property type="component" value="Unassembled WGS sequence"/>
</dbReference>
<sequence>MYRTGHSAIPNVTFMKTILLLITVLFSSMAISSCTNDEGETEFDRINPEEEQQATIVKTEQKEKAN</sequence>
<name>A0A1M6YYN7_9FLAO</name>
<feature type="region of interest" description="Disordered" evidence="1">
    <location>
        <begin position="37"/>
        <end position="66"/>
    </location>
</feature>
<dbReference type="AlphaFoldDB" id="A0A1M6YYN7"/>
<evidence type="ECO:0000313" key="5">
    <source>
        <dbReference type="Proteomes" id="UP000198940"/>
    </source>
</evidence>
<evidence type="ECO:0000313" key="2">
    <source>
        <dbReference type="EMBL" id="SFC12994.1"/>
    </source>
</evidence>
<dbReference type="EMBL" id="FRAT01000008">
    <property type="protein sequence ID" value="SHL23414.1"/>
    <property type="molecule type" value="Genomic_DNA"/>
</dbReference>
<gene>
    <name evidence="2" type="ORF">SAMN04487891_106111</name>
    <name evidence="3" type="ORF">SAMN05216293_3009</name>
</gene>
<comment type="caution">
    <text evidence="3">The sequence shown here is derived from an EMBL/GenBank/DDBJ whole genome shotgun (WGS) entry which is preliminary data.</text>
</comment>
<dbReference type="Proteomes" id="UP000198940">
    <property type="component" value="Unassembled WGS sequence"/>
</dbReference>
<accession>A0A1M6YYN7</accession>
<dbReference type="PROSITE" id="PS51257">
    <property type="entry name" value="PROKAR_LIPOPROTEIN"/>
    <property type="match status" value="1"/>
</dbReference>